<evidence type="ECO:0000313" key="9">
    <source>
        <dbReference type="EMBL" id="OQV21284.1"/>
    </source>
</evidence>
<dbReference type="Gene3D" id="3.90.1520.10">
    <property type="entry name" value="H-NOX domain"/>
    <property type="match status" value="1"/>
</dbReference>
<dbReference type="InterPro" id="IPR001054">
    <property type="entry name" value="A/G_cyclase"/>
</dbReference>
<keyword evidence="3" id="KW-0963">Cytoplasm</keyword>
<evidence type="ECO:0000256" key="5">
    <source>
        <dbReference type="ARBA" id="ARBA00023134"/>
    </source>
</evidence>
<evidence type="ECO:0000256" key="1">
    <source>
        <dbReference type="ARBA" id="ARBA00004496"/>
    </source>
</evidence>
<dbReference type="GO" id="GO:0070482">
    <property type="term" value="P:response to oxygen levels"/>
    <property type="evidence" value="ECO:0007669"/>
    <property type="project" value="TreeGrafter"/>
</dbReference>
<dbReference type="Gene3D" id="3.30.450.260">
    <property type="entry name" value="Haem NO binding associated domain"/>
    <property type="match status" value="1"/>
</dbReference>
<evidence type="ECO:0000313" key="10">
    <source>
        <dbReference type="Proteomes" id="UP000192578"/>
    </source>
</evidence>
<gene>
    <name evidence="9" type="ORF">BV898_04770</name>
</gene>
<keyword evidence="7" id="KW-0141">cGMP biosynthesis</keyword>
<dbReference type="EC" id="4.6.1.2" evidence="2"/>
<dbReference type="GO" id="GO:0020037">
    <property type="term" value="F:heme binding"/>
    <property type="evidence" value="ECO:0007669"/>
    <property type="project" value="InterPro"/>
</dbReference>
<dbReference type="InterPro" id="IPR011645">
    <property type="entry name" value="HNOB_dom_associated"/>
</dbReference>
<comment type="subcellular location">
    <subcellularLocation>
        <location evidence="1">Cytoplasm</location>
    </subcellularLocation>
</comment>
<dbReference type="SMART" id="SM00044">
    <property type="entry name" value="CYCc"/>
    <property type="match status" value="1"/>
</dbReference>
<dbReference type="OrthoDB" id="1890790at2759"/>
<reference evidence="10" key="1">
    <citation type="submission" date="2017-01" db="EMBL/GenBank/DDBJ databases">
        <title>Comparative genomics of anhydrobiosis in the tardigrade Hypsibius dujardini.</title>
        <authorList>
            <person name="Yoshida Y."/>
            <person name="Koutsovoulos G."/>
            <person name="Laetsch D."/>
            <person name="Stevens L."/>
            <person name="Kumar S."/>
            <person name="Horikawa D."/>
            <person name="Ishino K."/>
            <person name="Komine S."/>
            <person name="Tomita M."/>
            <person name="Blaxter M."/>
            <person name="Arakawa K."/>
        </authorList>
    </citation>
    <scope>NUCLEOTIDE SEQUENCE [LARGE SCALE GENOMIC DNA]</scope>
    <source>
        <strain evidence="10">Z151</strain>
    </source>
</reference>
<dbReference type="GO" id="GO:0019934">
    <property type="term" value="P:cGMP-mediated signaling"/>
    <property type="evidence" value="ECO:0007669"/>
    <property type="project" value="TreeGrafter"/>
</dbReference>
<proteinExistence type="predicted"/>
<dbReference type="AlphaFoldDB" id="A0A1W0X1E4"/>
<organism evidence="9 10">
    <name type="scientific">Hypsibius exemplaris</name>
    <name type="common">Freshwater tardigrade</name>
    <dbReference type="NCBI Taxonomy" id="2072580"/>
    <lineage>
        <taxon>Eukaryota</taxon>
        <taxon>Metazoa</taxon>
        <taxon>Ecdysozoa</taxon>
        <taxon>Tardigrada</taxon>
        <taxon>Eutardigrada</taxon>
        <taxon>Parachela</taxon>
        <taxon>Hypsibioidea</taxon>
        <taxon>Hypsibiidae</taxon>
        <taxon>Hypsibius</taxon>
    </lineage>
</organism>
<keyword evidence="5" id="KW-0342">GTP-binding</keyword>
<dbReference type="InterPro" id="IPR024096">
    <property type="entry name" value="NO_sig/Golgi_transp_ligand-bd"/>
</dbReference>
<dbReference type="InterPro" id="IPR042463">
    <property type="entry name" value="HNOB_dom_associated_sf"/>
</dbReference>
<dbReference type="GO" id="GO:0008074">
    <property type="term" value="C:guanylate cyclase complex, soluble"/>
    <property type="evidence" value="ECO:0007669"/>
    <property type="project" value="TreeGrafter"/>
</dbReference>
<evidence type="ECO:0000256" key="7">
    <source>
        <dbReference type="ARBA" id="ARBA00023293"/>
    </source>
</evidence>
<name>A0A1W0X1E4_HYPEX</name>
<comment type="caution">
    <text evidence="9">The sequence shown here is derived from an EMBL/GenBank/DDBJ whole genome shotgun (WGS) entry which is preliminary data.</text>
</comment>
<keyword evidence="10" id="KW-1185">Reference proteome</keyword>
<evidence type="ECO:0000259" key="8">
    <source>
        <dbReference type="PROSITE" id="PS50125"/>
    </source>
</evidence>
<dbReference type="Pfam" id="PF07700">
    <property type="entry name" value="HNOB"/>
    <property type="match status" value="1"/>
</dbReference>
<dbReference type="GO" id="GO:0005525">
    <property type="term" value="F:GTP binding"/>
    <property type="evidence" value="ECO:0007669"/>
    <property type="project" value="UniProtKB-KW"/>
</dbReference>
<dbReference type="Gene3D" id="3.30.70.1230">
    <property type="entry name" value="Nucleotide cyclase"/>
    <property type="match status" value="1"/>
</dbReference>
<evidence type="ECO:0000256" key="2">
    <source>
        <dbReference type="ARBA" id="ARBA00012202"/>
    </source>
</evidence>
<dbReference type="EMBL" id="MTYJ01000024">
    <property type="protein sequence ID" value="OQV21284.1"/>
    <property type="molecule type" value="Genomic_DNA"/>
</dbReference>
<evidence type="ECO:0000256" key="4">
    <source>
        <dbReference type="ARBA" id="ARBA00022741"/>
    </source>
</evidence>
<dbReference type="Pfam" id="PF00211">
    <property type="entry name" value="Guanylate_cyc"/>
    <property type="match status" value="1"/>
</dbReference>
<protein>
    <recommendedName>
        <fullName evidence="2">guanylate cyclase</fullName>
        <ecNumber evidence="2">4.6.1.2</ecNumber>
    </recommendedName>
</protein>
<dbReference type="InterPro" id="IPR029787">
    <property type="entry name" value="Nucleotide_cyclase"/>
</dbReference>
<accession>A0A1W0X1E4</accession>
<dbReference type="InterPro" id="IPR038158">
    <property type="entry name" value="H-NOX_domain_sf"/>
</dbReference>
<feature type="domain" description="Guanylate cyclase" evidence="8">
    <location>
        <begin position="429"/>
        <end position="565"/>
    </location>
</feature>
<dbReference type="SUPFAM" id="SSF111126">
    <property type="entry name" value="Ligand-binding domain in the NO signalling and Golgi transport"/>
    <property type="match status" value="1"/>
</dbReference>
<keyword evidence="4" id="KW-0547">Nucleotide-binding</keyword>
<evidence type="ECO:0000256" key="3">
    <source>
        <dbReference type="ARBA" id="ARBA00022490"/>
    </source>
</evidence>
<evidence type="ECO:0000256" key="6">
    <source>
        <dbReference type="ARBA" id="ARBA00023239"/>
    </source>
</evidence>
<dbReference type="Gene3D" id="6.10.250.780">
    <property type="match status" value="1"/>
</dbReference>
<dbReference type="SUPFAM" id="SSF55073">
    <property type="entry name" value="Nucleotide cyclase"/>
    <property type="match status" value="1"/>
</dbReference>
<dbReference type="Pfam" id="PF07701">
    <property type="entry name" value="HNOBA"/>
    <property type="match status" value="2"/>
</dbReference>
<dbReference type="PANTHER" id="PTHR45655">
    <property type="entry name" value="GUANYLATE CYCLASE SOLUBLE SUBUNIT BETA-2"/>
    <property type="match status" value="1"/>
</dbReference>
<sequence>MHGITIRSVELMICERYGEAVWERIKALAGIKMPGNFLVTEYYSDSVTYRLVNAAAKILGWPTDIIWEQLGDYFFDYVVEYGYNRLLSVLGQTPVEFLENLDTLHCALGRVYPIRPPLFRCERQDSGAYNLHYYSKRPNLEHYMMGLIRRTMSELFNIKVEMTLLAKDEEEGHCTFLIKFFKHSVTLEPSTEVADGQFNGSTKRRTSVLPAVPFREPRISPVTFAVLCPFFMIFDRSLKITQCGNSLVRLLPNILDKNTVGDRKSWILTDITRLIRPWITLSFAGIVEHQNSVFLLDFPDCGLVGGQAGLSFKLNGQMLYLPESDSVLFISSPYVTTLQDLSLKGFCLSDIPLHDAKRDFILASENFALEHKTISQLEELTQNLQHTTKKVIEEKQKTDKLIYAILPSAVAESLRSGTPVPSQRYASVTILFSGIVGFDKFCLSKTGQQGAMEVVRLLNTVYSEFDALIDSQHSSNLYKVETVLDKYMVVSGAPNVLPDHVHAEEIAVLALKMNRCLRGKFISGNTPLRITIGIHSGEIVCGVIGNRMPRYCLFGDTVNMASRMQTCATRDGTINISQSTVRCLQESKEENSQLSFAKLEPSGKVTMKGKKEPVKVWILGETITSTTVDSFRRKSKMCSVS</sequence>
<dbReference type="InterPro" id="IPR011644">
    <property type="entry name" value="Heme_NO-bd"/>
</dbReference>
<dbReference type="GO" id="GO:0004383">
    <property type="term" value="F:guanylate cyclase activity"/>
    <property type="evidence" value="ECO:0007669"/>
    <property type="project" value="UniProtKB-EC"/>
</dbReference>
<dbReference type="PANTHER" id="PTHR45655:SF13">
    <property type="entry name" value="SOLUBLE GUANYLATE CYCLASE GCY-32-RELATED"/>
    <property type="match status" value="1"/>
</dbReference>
<keyword evidence="6" id="KW-0456">Lyase</keyword>
<dbReference type="PROSITE" id="PS50125">
    <property type="entry name" value="GUANYLATE_CYCLASE_2"/>
    <property type="match status" value="1"/>
</dbReference>
<dbReference type="CDD" id="cd07302">
    <property type="entry name" value="CHD"/>
    <property type="match status" value="1"/>
</dbReference>
<dbReference type="Proteomes" id="UP000192578">
    <property type="component" value="Unassembled WGS sequence"/>
</dbReference>